<dbReference type="GO" id="GO:0006357">
    <property type="term" value="P:regulation of transcription by RNA polymerase II"/>
    <property type="evidence" value="ECO:0007669"/>
    <property type="project" value="TreeGrafter"/>
</dbReference>
<feature type="compositionally biased region" description="Acidic residues" evidence="6">
    <location>
        <begin position="79"/>
        <end position="106"/>
    </location>
</feature>
<evidence type="ECO:0000313" key="11">
    <source>
        <dbReference type="RefSeq" id="XP_013382871.1"/>
    </source>
</evidence>
<accession>A0A1S3HBH9</accession>
<keyword evidence="1" id="KW-0479">Metal-binding</keyword>
<dbReference type="Pfam" id="PF13832">
    <property type="entry name" value="zf-HC5HC2H_2"/>
    <property type="match status" value="1"/>
</dbReference>
<evidence type="ECO:0000313" key="9">
    <source>
        <dbReference type="Proteomes" id="UP000085678"/>
    </source>
</evidence>
<dbReference type="InterPro" id="IPR050701">
    <property type="entry name" value="Histone_Mod_Regulator"/>
</dbReference>
<evidence type="ECO:0000256" key="3">
    <source>
        <dbReference type="ARBA" id="ARBA00022833"/>
    </source>
</evidence>
<feature type="coiled-coil region" evidence="5">
    <location>
        <begin position="447"/>
        <end position="474"/>
    </location>
</feature>
<feature type="compositionally biased region" description="Basic and acidic residues" evidence="6">
    <location>
        <begin position="872"/>
        <end position="885"/>
    </location>
</feature>
<feature type="compositionally biased region" description="Basic and acidic residues" evidence="6">
    <location>
        <begin position="1278"/>
        <end position="1291"/>
    </location>
</feature>
<feature type="region of interest" description="Disordered" evidence="6">
    <location>
        <begin position="617"/>
        <end position="682"/>
    </location>
</feature>
<dbReference type="CDD" id="cd15562">
    <property type="entry name" value="PHD2_PHF14"/>
    <property type="match status" value="1"/>
</dbReference>
<dbReference type="RefSeq" id="XP_013382871.1">
    <property type="nucleotide sequence ID" value="XM_013527417.1"/>
</dbReference>
<dbReference type="InterPro" id="IPR019786">
    <property type="entry name" value="Zinc_finger_PHD-type_CS"/>
</dbReference>
<dbReference type="Pfam" id="PF00628">
    <property type="entry name" value="PHD"/>
    <property type="match status" value="3"/>
</dbReference>
<gene>
    <name evidence="10 11" type="primary">LOC106153479</name>
</gene>
<evidence type="ECO:0000256" key="2">
    <source>
        <dbReference type="ARBA" id="ARBA00022771"/>
    </source>
</evidence>
<feature type="region of interest" description="Disordered" evidence="6">
    <location>
        <begin position="1251"/>
        <end position="1291"/>
    </location>
</feature>
<feature type="compositionally biased region" description="Basic and acidic residues" evidence="6">
    <location>
        <begin position="1226"/>
        <end position="1236"/>
    </location>
</feature>
<dbReference type="RefSeq" id="XP_013382870.1">
    <property type="nucleotide sequence ID" value="XM_013527416.1"/>
</dbReference>
<dbReference type="InterPro" id="IPR034732">
    <property type="entry name" value="EPHD"/>
</dbReference>
<feature type="domain" description="PHD-type" evidence="7">
    <location>
        <begin position="539"/>
        <end position="593"/>
    </location>
</feature>
<feature type="compositionally biased region" description="Basic and acidic residues" evidence="6">
    <location>
        <begin position="1124"/>
        <end position="1182"/>
    </location>
</feature>
<feature type="compositionally biased region" description="Acidic residues" evidence="6">
    <location>
        <begin position="1"/>
        <end position="10"/>
    </location>
</feature>
<keyword evidence="5" id="KW-0175">Coiled coil</keyword>
<keyword evidence="2 4" id="KW-0863">Zinc-finger</keyword>
<feature type="compositionally biased region" description="Low complexity" evidence="6">
    <location>
        <begin position="906"/>
        <end position="917"/>
    </location>
</feature>
<feature type="compositionally biased region" description="Basic and acidic residues" evidence="6">
    <location>
        <begin position="927"/>
        <end position="942"/>
    </location>
</feature>
<dbReference type="PANTHER" id="PTHR13793">
    <property type="entry name" value="PHD FINGER PROTEINS"/>
    <property type="match status" value="1"/>
</dbReference>
<evidence type="ECO:0000313" key="10">
    <source>
        <dbReference type="RefSeq" id="XP_013382870.1"/>
    </source>
</evidence>
<organism evidence="9 11">
    <name type="scientific">Lingula anatina</name>
    <name type="common">Brachiopod</name>
    <name type="synonym">Lingula unguis</name>
    <dbReference type="NCBI Taxonomy" id="7574"/>
    <lineage>
        <taxon>Eukaryota</taxon>
        <taxon>Metazoa</taxon>
        <taxon>Spiralia</taxon>
        <taxon>Lophotrochozoa</taxon>
        <taxon>Brachiopoda</taxon>
        <taxon>Linguliformea</taxon>
        <taxon>Lingulata</taxon>
        <taxon>Lingulida</taxon>
        <taxon>Linguloidea</taxon>
        <taxon>Lingulidae</taxon>
        <taxon>Lingula</taxon>
    </lineage>
</organism>
<evidence type="ECO:0000259" key="8">
    <source>
        <dbReference type="PROSITE" id="PS51805"/>
    </source>
</evidence>
<feature type="compositionally biased region" description="Basic and acidic residues" evidence="6">
    <location>
        <begin position="1004"/>
        <end position="1059"/>
    </location>
</feature>
<dbReference type="PROSITE" id="PS51805">
    <property type="entry name" value="EPHD"/>
    <property type="match status" value="1"/>
</dbReference>
<evidence type="ECO:0000256" key="4">
    <source>
        <dbReference type="PROSITE-ProRule" id="PRU00146"/>
    </source>
</evidence>
<dbReference type="OrthoDB" id="6287393at2759"/>
<dbReference type="CDD" id="cd15563">
    <property type="entry name" value="PHD3_PHF14"/>
    <property type="match status" value="1"/>
</dbReference>
<feature type="domain" description="PHD-type" evidence="8">
    <location>
        <begin position="198"/>
        <end position="315"/>
    </location>
</feature>
<dbReference type="CDD" id="cd15561">
    <property type="entry name" value="PHD1_PHF14"/>
    <property type="match status" value="1"/>
</dbReference>
<dbReference type="InterPro" id="IPR013083">
    <property type="entry name" value="Znf_RING/FYVE/PHD"/>
</dbReference>
<dbReference type="PROSITE" id="PS01359">
    <property type="entry name" value="ZF_PHD_1"/>
    <property type="match status" value="2"/>
</dbReference>
<feature type="region of interest" description="Disordered" evidence="6">
    <location>
        <begin position="727"/>
        <end position="1236"/>
    </location>
</feature>
<protein>
    <submittedName>
        <fullName evidence="10">PHD finger protein 14 isoform X1</fullName>
    </submittedName>
    <submittedName>
        <fullName evidence="11">PHD finger protein 14 isoform X2</fullName>
    </submittedName>
</protein>
<keyword evidence="9" id="KW-1185">Reference proteome</keyword>
<name>A0A1S3HBH9_LINAN</name>
<dbReference type="InterPro" id="IPR019787">
    <property type="entry name" value="Znf_PHD-finger"/>
</dbReference>
<proteinExistence type="predicted"/>
<evidence type="ECO:0000256" key="6">
    <source>
        <dbReference type="SAM" id="MobiDB-lite"/>
    </source>
</evidence>
<dbReference type="CDD" id="cd15674">
    <property type="entry name" value="ePHD_PHF14"/>
    <property type="match status" value="1"/>
</dbReference>
<feature type="domain" description="PHD-type" evidence="7">
    <location>
        <begin position="692"/>
        <end position="745"/>
    </location>
</feature>
<reference evidence="10 11" key="1">
    <citation type="submission" date="2025-04" db="UniProtKB">
        <authorList>
            <consortium name="RefSeq"/>
        </authorList>
    </citation>
    <scope>IDENTIFICATION</scope>
    <source>
        <tissue evidence="10 11">Gonads</tissue>
    </source>
</reference>
<feature type="compositionally biased region" description="Basic and acidic residues" evidence="6">
    <location>
        <begin position="816"/>
        <end position="828"/>
    </location>
</feature>
<evidence type="ECO:0000259" key="7">
    <source>
        <dbReference type="PROSITE" id="PS50016"/>
    </source>
</evidence>
<feature type="compositionally biased region" description="Basic and acidic residues" evidence="6">
    <location>
        <begin position="1189"/>
        <end position="1202"/>
    </location>
</feature>
<sequence length="1291" mass="143311">MSVEIDEETESSVGFLYRAMLDRDPKKRRVKPVQKHMMQLDFGPDDSSGDEDYEGEEFTDSEEDSDDSTSKGSPRAAAEDVEDCSEEDIEDESDEDEEEEEGEEESIAGLIERARQMSDQLKVEGKSGLASSKVKICICCVCLGESSDEEDEIVECDGCGVSVHEGCYGISESHSIASTESSASTEPWFCDACKAGVRPSCELCPNSGGIYKETDTGRWVHIVCALYIPGVAFGDVDKLSPVTLFEMSYSVWGAKACSICEDERFARTGVCISCDAGMCRTYFHVTCAQRQGLLSEASPDEDIADPFYAYCKVHADKFSVKAKKRNWLAIQSRVKQHAEEGKNLDNKEKVGPYKLRVERKLRRHRQKFLAAKAKRPPPWVPKEKIPRFLTTSPAAVRRMMKKAELLGINPQVPNSACSKGEHKTRWHIAPALSAEFASYYLDRNVKMSNIKTQMKELLVQNNKLQDQERILRLQYDQVSSDGKQLNAINSRLRHEAEKLQKILGDILGKKLPVPEVLKPKKVIRSPTRRETPRSPPPIIHPCGICKTSRDQHLLAKCDSCKNHYHLGCLDPPLTRMPKKTKLQGWQCSECVDSSNDDSENMGIDSKAPMRLRDKIKAPVKFTPPHLQPDFFKNKRDKKKYPKSKKKIPAKRKLEEGEEEATKDEPKSEDVQPMPPKKPKASYVKKVKKVDVRTECSVCNLPGTNGNLVRCDMCKLCFHFECLDPPRKKTPKQRGYSWHCEACDSGEDESEEEEMDVENENEEENTKQEKIDKGSSPSKVKGHSPEISQEGSAKKKSSPAGGEGRRSKSPKGHPKVKGKESPAKSEESKKRKQTTPTKSDDVEEHDVPVCTKKKGPSGSPGSSTRPTSPKSSETSDGKKDSADKVSPKRAKSMSPKGEGNNKRSKTPTKSNSPKSTSPGILISPSKDLLLKAKPVIEVEDIKSPSKVKRERNPAVLTESSPKRKTGAGNKSPKMSKSPEEGKKSAKTTSPKVKTKKESQGQVKVTPDKSPSKEDKIPQELEPLDTKTGELRKSPGEKIEHGNKKDLPKIHQEPKASPEKKSKSKASKLPETAKLVDEGDDEGKAAQGSSAKTTPPAGKGKGTRNKTPDRKKTGKGESVGKSAKQKSPDGKKLAKEDNDEKNGKMKTHDVKKPEKDEYVQKGSDPKIPEGKKLGKDDSGKEKDSQPPASRKKTENVMSKKVDEFSDKEEMEGTKKTEEYDPLPKPTSRKVDENEDEKKNVLPEAYKLCSEEASACPGAKESMPCDQEEPKSKQVKPLVPDAKEDQEIKTDENH</sequence>
<feature type="compositionally biased region" description="Low complexity" evidence="6">
    <location>
        <begin position="855"/>
        <end position="871"/>
    </location>
</feature>
<dbReference type="InterPro" id="IPR011011">
    <property type="entry name" value="Znf_FYVE_PHD"/>
</dbReference>
<feature type="compositionally biased region" description="Basic and acidic residues" evidence="6">
    <location>
        <begin position="1104"/>
        <end position="1113"/>
    </location>
</feature>
<dbReference type="Proteomes" id="UP000085678">
    <property type="component" value="Unplaced"/>
</dbReference>
<dbReference type="KEGG" id="lak:106153479"/>
<dbReference type="PROSITE" id="PS50016">
    <property type="entry name" value="ZF_PHD_2"/>
    <property type="match status" value="3"/>
</dbReference>
<feature type="compositionally biased region" description="Acidic residues" evidence="6">
    <location>
        <begin position="43"/>
        <end position="67"/>
    </location>
</feature>
<feature type="domain" description="PHD-type" evidence="7">
    <location>
        <begin position="136"/>
        <end position="196"/>
    </location>
</feature>
<feature type="compositionally biased region" description="Basic and acidic residues" evidence="6">
    <location>
        <begin position="763"/>
        <end position="772"/>
    </location>
</feature>
<dbReference type="Gene3D" id="3.30.40.10">
    <property type="entry name" value="Zinc/RING finger domain, C3HC4 (zinc finger)"/>
    <property type="match status" value="4"/>
</dbReference>
<dbReference type="SMART" id="SM00249">
    <property type="entry name" value="PHD"/>
    <property type="match status" value="4"/>
</dbReference>
<feature type="compositionally biased region" description="Basic residues" evidence="6">
    <location>
        <begin position="806"/>
        <end position="815"/>
    </location>
</feature>
<dbReference type="PANTHER" id="PTHR13793:SF150">
    <property type="entry name" value="PHD FINGER PROTEIN 14"/>
    <property type="match status" value="1"/>
</dbReference>
<evidence type="ECO:0000256" key="5">
    <source>
        <dbReference type="SAM" id="Coils"/>
    </source>
</evidence>
<feature type="compositionally biased region" description="Acidic residues" evidence="6">
    <location>
        <begin position="743"/>
        <end position="762"/>
    </location>
</feature>
<feature type="region of interest" description="Disordered" evidence="6">
    <location>
        <begin position="1"/>
        <end position="106"/>
    </location>
</feature>
<dbReference type="InterPro" id="IPR001965">
    <property type="entry name" value="Znf_PHD"/>
</dbReference>
<keyword evidence="3" id="KW-0862">Zinc</keyword>
<dbReference type="GO" id="GO:0008270">
    <property type="term" value="F:zinc ion binding"/>
    <property type="evidence" value="ECO:0007669"/>
    <property type="project" value="UniProtKB-KW"/>
</dbReference>
<dbReference type="STRING" id="7574.A0A1S3HBH9"/>
<feature type="compositionally biased region" description="Basic residues" evidence="6">
    <location>
        <begin position="634"/>
        <end position="650"/>
    </location>
</feature>
<dbReference type="GeneID" id="106153479"/>
<evidence type="ECO:0000256" key="1">
    <source>
        <dbReference type="ARBA" id="ARBA00022723"/>
    </source>
</evidence>
<dbReference type="SUPFAM" id="SSF57903">
    <property type="entry name" value="FYVE/PHD zinc finger"/>
    <property type="match status" value="3"/>
</dbReference>